<organism evidence="2">
    <name type="scientific">Caldithrix abyssi</name>
    <dbReference type="NCBI Taxonomy" id="187145"/>
    <lineage>
        <taxon>Bacteria</taxon>
        <taxon>Pseudomonadati</taxon>
        <taxon>Calditrichota</taxon>
        <taxon>Calditrichia</taxon>
        <taxon>Calditrichales</taxon>
        <taxon>Calditrichaceae</taxon>
        <taxon>Caldithrix</taxon>
    </lineage>
</organism>
<reference evidence="2" key="1">
    <citation type="journal article" date="2020" name="mSystems">
        <title>Genome- and Community-Level Interaction Insights into Carbon Utilization and Element Cycling Functions of Hydrothermarchaeota in Hydrothermal Sediment.</title>
        <authorList>
            <person name="Zhou Z."/>
            <person name="Liu Y."/>
            <person name="Xu W."/>
            <person name="Pan J."/>
            <person name="Luo Z.H."/>
            <person name="Li M."/>
        </authorList>
    </citation>
    <scope>NUCLEOTIDE SEQUENCE [LARGE SCALE GENOMIC DNA]</scope>
    <source>
        <strain evidence="2">HyVt-456</strain>
    </source>
</reference>
<dbReference type="Proteomes" id="UP000886005">
    <property type="component" value="Unassembled WGS sequence"/>
</dbReference>
<comment type="caution">
    <text evidence="2">The sequence shown here is derived from an EMBL/GenBank/DDBJ whole genome shotgun (WGS) entry which is preliminary data.</text>
</comment>
<gene>
    <name evidence="2" type="ORF">ENJ10_00145</name>
</gene>
<dbReference type="AlphaFoldDB" id="A0A7V1LJD9"/>
<evidence type="ECO:0000256" key="1">
    <source>
        <dbReference type="SAM" id="MobiDB-lite"/>
    </source>
</evidence>
<sequence length="96" mass="10508">MRISGGLSDLYGPESYRRQEPKVQSEAPENKAKPEALQAGRRATAEDIPLRSVLSTRELNTLEAFFGDPNTARQTLYGGHGQPKNVHSGMLLDVKG</sequence>
<feature type="region of interest" description="Disordered" evidence="1">
    <location>
        <begin position="1"/>
        <end position="47"/>
    </location>
</feature>
<proteinExistence type="predicted"/>
<feature type="region of interest" description="Disordered" evidence="1">
    <location>
        <begin position="74"/>
        <end position="96"/>
    </location>
</feature>
<name>A0A7V1LJD9_CALAY</name>
<feature type="compositionally biased region" description="Basic and acidic residues" evidence="1">
    <location>
        <begin position="15"/>
        <end position="34"/>
    </location>
</feature>
<dbReference type="EMBL" id="DRLD01000003">
    <property type="protein sequence ID" value="HED09071.1"/>
    <property type="molecule type" value="Genomic_DNA"/>
</dbReference>
<accession>A0A7V1LJD9</accession>
<protein>
    <submittedName>
        <fullName evidence="2">Uncharacterized protein</fullName>
    </submittedName>
</protein>
<evidence type="ECO:0000313" key="2">
    <source>
        <dbReference type="EMBL" id="HED09071.1"/>
    </source>
</evidence>